<keyword evidence="6" id="KW-0456">Lyase</keyword>
<dbReference type="SUPFAM" id="SSF53383">
    <property type="entry name" value="PLP-dependent transferases"/>
    <property type="match status" value="1"/>
</dbReference>
<name>A0A420WQZ2_9PROT</name>
<dbReference type="PANTHER" id="PTHR43586">
    <property type="entry name" value="CYSTEINE DESULFURASE"/>
    <property type="match status" value="1"/>
</dbReference>
<protein>
    <submittedName>
        <fullName evidence="6">Selenocysteine lyase/cysteine desulfurase</fullName>
    </submittedName>
</protein>
<evidence type="ECO:0000256" key="2">
    <source>
        <dbReference type="ARBA" id="ARBA00022898"/>
    </source>
</evidence>
<evidence type="ECO:0000313" key="6">
    <source>
        <dbReference type="EMBL" id="RKQ73409.1"/>
    </source>
</evidence>
<dbReference type="Pfam" id="PF00266">
    <property type="entry name" value="Aminotran_5"/>
    <property type="match status" value="1"/>
</dbReference>
<comment type="cofactor">
    <cofactor evidence="1 4">
        <name>pyridoxal 5'-phosphate</name>
        <dbReference type="ChEBI" id="CHEBI:597326"/>
    </cofactor>
</comment>
<dbReference type="OrthoDB" id="9804366at2"/>
<dbReference type="RefSeq" id="WP_121218279.1">
    <property type="nucleotide sequence ID" value="NZ_RBIG01000001.1"/>
</dbReference>
<dbReference type="InterPro" id="IPR015424">
    <property type="entry name" value="PyrdxlP-dep_Trfase"/>
</dbReference>
<proteinExistence type="inferred from homology"/>
<feature type="domain" description="Aminotransferase class V" evidence="5">
    <location>
        <begin position="21"/>
        <end position="383"/>
    </location>
</feature>
<dbReference type="InterPro" id="IPR015422">
    <property type="entry name" value="PyrdxlP-dep_Trfase_small"/>
</dbReference>
<evidence type="ECO:0000313" key="7">
    <source>
        <dbReference type="Proteomes" id="UP000277424"/>
    </source>
</evidence>
<evidence type="ECO:0000259" key="5">
    <source>
        <dbReference type="Pfam" id="PF00266"/>
    </source>
</evidence>
<comment type="caution">
    <text evidence="6">The sequence shown here is derived from an EMBL/GenBank/DDBJ whole genome shotgun (WGS) entry which is preliminary data.</text>
</comment>
<dbReference type="EMBL" id="RBIG01000001">
    <property type="protein sequence ID" value="RKQ73409.1"/>
    <property type="molecule type" value="Genomic_DNA"/>
</dbReference>
<dbReference type="Gene3D" id="3.40.640.10">
    <property type="entry name" value="Type I PLP-dependent aspartate aminotransferase-like (Major domain)"/>
    <property type="match status" value="1"/>
</dbReference>
<dbReference type="PANTHER" id="PTHR43586:SF24">
    <property type="entry name" value="BLR4730 PROTEIN"/>
    <property type="match status" value="1"/>
</dbReference>
<comment type="similarity">
    <text evidence="3">Belongs to the class-V pyridoxal-phosphate-dependent aminotransferase family.</text>
</comment>
<dbReference type="Proteomes" id="UP000277424">
    <property type="component" value="Unassembled WGS sequence"/>
</dbReference>
<evidence type="ECO:0000256" key="4">
    <source>
        <dbReference type="RuleBase" id="RU004504"/>
    </source>
</evidence>
<keyword evidence="2" id="KW-0663">Pyridoxal phosphate</keyword>
<sequence>MGFDVARARAETPGCETVIHLANGGAGLMPAPVLKAVKDHLDLEAQIGGYEARRARDKEVEGLYESAARYFNCSTDEIASVENATVAWDMAFYSMSFKPGDRILTAAAEYASNYIAYLQVAKRTGAVVEVVPNDNSGQLDVKALENMIDSRVKLISVTHVPTNGGLVNPAAAIGKVARAAGIPYLLDACQSFGQMKLDMQEIGCDMASVTGRKYMRGPRGTGLLYVRKSMLDKLEPPFLDLHSALWTGPDSYEMQPNAKRFENWEKYVAGQIGLKTAIDYAMGWGIDAIEARVTELADGFRDKLSAIPGVTVRDLGEKRCGIVTFTRDGVEPEAIMATMTANKINCSVSRITSTRIDMTQRGLEKVLRTGVHYYNNDAELDRFLEVLESVK</sequence>
<evidence type="ECO:0000256" key="1">
    <source>
        <dbReference type="ARBA" id="ARBA00001933"/>
    </source>
</evidence>
<accession>A0A420WQZ2</accession>
<reference evidence="6 7" key="1">
    <citation type="submission" date="2018-10" db="EMBL/GenBank/DDBJ databases">
        <title>Comparative analysis of microorganisms from saline springs in Andes Mountain Range, Colombia.</title>
        <authorList>
            <person name="Rubin E."/>
        </authorList>
    </citation>
    <scope>NUCLEOTIDE SEQUENCE [LARGE SCALE GENOMIC DNA]</scope>
    <source>
        <strain evidence="6 7">USBA 36</strain>
    </source>
</reference>
<dbReference type="InterPro" id="IPR020578">
    <property type="entry name" value="Aminotrans_V_PyrdxlP_BS"/>
</dbReference>
<dbReference type="InterPro" id="IPR015421">
    <property type="entry name" value="PyrdxlP-dep_Trfase_major"/>
</dbReference>
<dbReference type="AlphaFoldDB" id="A0A420WQZ2"/>
<dbReference type="InterPro" id="IPR000192">
    <property type="entry name" value="Aminotrans_V_dom"/>
</dbReference>
<dbReference type="PROSITE" id="PS00595">
    <property type="entry name" value="AA_TRANSFER_CLASS_5"/>
    <property type="match status" value="1"/>
</dbReference>
<organism evidence="6 7">
    <name type="scientific">Oceanibaculum indicum</name>
    <dbReference type="NCBI Taxonomy" id="526216"/>
    <lineage>
        <taxon>Bacteria</taxon>
        <taxon>Pseudomonadati</taxon>
        <taxon>Pseudomonadota</taxon>
        <taxon>Alphaproteobacteria</taxon>
        <taxon>Rhodospirillales</taxon>
        <taxon>Oceanibaculaceae</taxon>
        <taxon>Oceanibaculum</taxon>
    </lineage>
</organism>
<gene>
    <name evidence="6" type="ORF">BCL74_1197</name>
</gene>
<evidence type="ECO:0000256" key="3">
    <source>
        <dbReference type="RuleBase" id="RU004075"/>
    </source>
</evidence>
<dbReference type="Gene3D" id="3.90.1150.10">
    <property type="entry name" value="Aspartate Aminotransferase, domain 1"/>
    <property type="match status" value="1"/>
</dbReference>
<dbReference type="GO" id="GO:0016829">
    <property type="term" value="F:lyase activity"/>
    <property type="evidence" value="ECO:0007669"/>
    <property type="project" value="UniProtKB-KW"/>
</dbReference>